<accession>A0A3R7ED13</accession>
<evidence type="ECO:0000313" key="2">
    <source>
        <dbReference type="EMBL" id="RKJ96191.1"/>
    </source>
</evidence>
<dbReference type="Pfam" id="PF20327">
    <property type="entry name" value="DUF6622"/>
    <property type="match status" value="1"/>
</dbReference>
<keyword evidence="1" id="KW-1133">Transmembrane helix</keyword>
<reference evidence="2 3" key="1">
    <citation type="submission" date="2018-09" db="EMBL/GenBank/DDBJ databases">
        <title>Genome comparison of Alicycliphilus sp. BQ1, a polyurethanolytic bacterium, with its closest phylogenetic relatives Alicycliphilus denitrificans BC and K601, unable to attack polyurethane.</title>
        <authorList>
            <person name="Loza-Tavera H."/>
            <person name="Lozano L."/>
            <person name="Cevallos M."/>
            <person name="Maya-Lucas O."/>
            <person name="Garcia-Mena J."/>
            <person name="Hernandez J."/>
        </authorList>
    </citation>
    <scope>NUCLEOTIDE SEQUENCE [LARGE SCALE GENOMIC DNA]</scope>
    <source>
        <strain evidence="2 3">BQ1</strain>
    </source>
</reference>
<evidence type="ECO:0008006" key="4">
    <source>
        <dbReference type="Google" id="ProtNLM"/>
    </source>
</evidence>
<feature type="transmembrane region" description="Helical" evidence="1">
    <location>
        <begin position="20"/>
        <end position="37"/>
    </location>
</feature>
<feature type="transmembrane region" description="Helical" evidence="1">
    <location>
        <begin position="49"/>
        <end position="70"/>
    </location>
</feature>
<sequence length="183" mass="19476">MLIHIATHQPQMLASIVQGTPSWVWYLLAALLWLGLSQTLPRQAGLRRVLLMPLALAAFSAWGLLSAFGAEPGGGALAVWLLAAGAAALASLALRGTPPAGVRFDAQALRFHLPGSPVPLLLILAIFLTKYLVGVELALQPALGHDGHFALQVAALYGLFNGLLLARAARLWRLVRRTRPAFA</sequence>
<protein>
    <recommendedName>
        <fullName evidence="4">Transmembrane protein</fullName>
    </recommendedName>
</protein>
<gene>
    <name evidence="2" type="ORF">CE154_009060</name>
</gene>
<evidence type="ECO:0000313" key="3">
    <source>
        <dbReference type="Proteomes" id="UP000216225"/>
    </source>
</evidence>
<keyword evidence="1" id="KW-0812">Transmembrane</keyword>
<dbReference type="AlphaFoldDB" id="A0A3R7ED13"/>
<evidence type="ECO:0000256" key="1">
    <source>
        <dbReference type="SAM" id="Phobius"/>
    </source>
</evidence>
<dbReference type="Proteomes" id="UP000216225">
    <property type="component" value="Unassembled WGS sequence"/>
</dbReference>
<feature type="transmembrane region" description="Helical" evidence="1">
    <location>
        <begin position="149"/>
        <end position="169"/>
    </location>
</feature>
<proteinExistence type="predicted"/>
<name>A0A3R7ED13_9BURK</name>
<keyword evidence="1" id="KW-0472">Membrane</keyword>
<dbReference type="InterPro" id="IPR046730">
    <property type="entry name" value="DUF6622"/>
</dbReference>
<feature type="transmembrane region" description="Helical" evidence="1">
    <location>
        <begin position="108"/>
        <end position="129"/>
    </location>
</feature>
<organism evidence="2 3">
    <name type="scientific">Alicycliphilus denitrificans</name>
    <dbReference type="NCBI Taxonomy" id="179636"/>
    <lineage>
        <taxon>Bacteria</taxon>
        <taxon>Pseudomonadati</taxon>
        <taxon>Pseudomonadota</taxon>
        <taxon>Betaproteobacteria</taxon>
        <taxon>Burkholderiales</taxon>
        <taxon>Comamonadaceae</taxon>
        <taxon>Alicycliphilus</taxon>
    </lineage>
</organism>
<comment type="caution">
    <text evidence="2">The sequence shown here is derived from an EMBL/GenBank/DDBJ whole genome shotgun (WGS) entry which is preliminary data.</text>
</comment>
<feature type="transmembrane region" description="Helical" evidence="1">
    <location>
        <begin position="76"/>
        <end position="96"/>
    </location>
</feature>
<dbReference type="RefSeq" id="WP_094437777.1">
    <property type="nucleotide sequence ID" value="NZ_NKDB02000002.1"/>
</dbReference>
<dbReference type="EMBL" id="NKDB02000002">
    <property type="protein sequence ID" value="RKJ96191.1"/>
    <property type="molecule type" value="Genomic_DNA"/>
</dbReference>